<dbReference type="EMBL" id="JAYLLH010000048">
    <property type="protein sequence ID" value="MEC3863303.1"/>
    <property type="molecule type" value="Genomic_DNA"/>
</dbReference>
<dbReference type="Proteomes" id="UP001348149">
    <property type="component" value="Unassembled WGS sequence"/>
</dbReference>
<organism evidence="1 2">
    <name type="scientific">Mesobacterium hydrothermale</name>
    <dbReference type="NCBI Taxonomy" id="3111907"/>
    <lineage>
        <taxon>Bacteria</taxon>
        <taxon>Pseudomonadati</taxon>
        <taxon>Pseudomonadota</taxon>
        <taxon>Alphaproteobacteria</taxon>
        <taxon>Rhodobacterales</taxon>
        <taxon>Roseobacteraceae</taxon>
        <taxon>Mesobacterium</taxon>
    </lineage>
</organism>
<evidence type="ECO:0000313" key="2">
    <source>
        <dbReference type="Proteomes" id="UP001348149"/>
    </source>
</evidence>
<comment type="caution">
    <text evidence="1">The sequence shown here is derived from an EMBL/GenBank/DDBJ whole genome shotgun (WGS) entry which is preliminary data.</text>
</comment>
<accession>A0ABU6HPB3</accession>
<keyword evidence="2" id="KW-1185">Reference proteome</keyword>
<proteinExistence type="predicted"/>
<dbReference type="RefSeq" id="WP_326299371.1">
    <property type="nucleotide sequence ID" value="NZ_JAYLLH010000048.1"/>
</dbReference>
<gene>
    <name evidence="1" type="ORF">VK792_18600</name>
</gene>
<reference evidence="1 2" key="1">
    <citation type="submission" date="2024-01" db="EMBL/GenBank/DDBJ databases">
        <title>Mesobacterium rodlantinim sp. nov., isolated from shallow sea hydrothermal systems off Kueishantao Island.</title>
        <authorList>
            <person name="Su Z."/>
            <person name="Tang K."/>
        </authorList>
    </citation>
    <scope>NUCLEOTIDE SEQUENCE [LARGE SCALE GENOMIC DNA]</scope>
    <source>
        <strain evidence="1 2">TK19101</strain>
    </source>
</reference>
<protein>
    <submittedName>
        <fullName evidence="1">Uncharacterized protein</fullName>
    </submittedName>
</protein>
<evidence type="ECO:0000313" key="1">
    <source>
        <dbReference type="EMBL" id="MEC3863303.1"/>
    </source>
</evidence>
<name>A0ABU6HPB3_9RHOB</name>
<sequence length="81" mass="8711">MSEASNPNLVRHLDDLDHALSRIRGSVACMEILAVSELDLCDANPAVSAFYSTLSGMEAFVADAQKSADELNRIRMGKVTA</sequence>